<proteinExistence type="predicted"/>
<keyword evidence="2" id="KW-1185">Reference proteome</keyword>
<evidence type="ECO:0000313" key="1">
    <source>
        <dbReference type="EMBL" id="MFH4977322.1"/>
    </source>
</evidence>
<sequence length="73" mass="8272">MNCRTKQEPFAVECGANGVATAKENGLRCGKIAKRLEKDEGAKWLRMLAVRAWACDCERFVYWPTMLVGQHVK</sequence>
<protein>
    <submittedName>
        <fullName evidence="1">Uncharacterized protein</fullName>
    </submittedName>
</protein>
<organism evidence="1 2">
    <name type="scientific">Gnathostoma spinigerum</name>
    <dbReference type="NCBI Taxonomy" id="75299"/>
    <lineage>
        <taxon>Eukaryota</taxon>
        <taxon>Metazoa</taxon>
        <taxon>Ecdysozoa</taxon>
        <taxon>Nematoda</taxon>
        <taxon>Chromadorea</taxon>
        <taxon>Rhabditida</taxon>
        <taxon>Spirurina</taxon>
        <taxon>Gnathostomatomorpha</taxon>
        <taxon>Gnathostomatoidea</taxon>
        <taxon>Gnathostomatidae</taxon>
        <taxon>Gnathostoma</taxon>
    </lineage>
</organism>
<evidence type="ECO:0000313" key="2">
    <source>
        <dbReference type="Proteomes" id="UP001608902"/>
    </source>
</evidence>
<dbReference type="EMBL" id="JBGFUD010002213">
    <property type="protein sequence ID" value="MFH4977322.1"/>
    <property type="molecule type" value="Genomic_DNA"/>
</dbReference>
<comment type="caution">
    <text evidence="1">The sequence shown here is derived from an EMBL/GenBank/DDBJ whole genome shotgun (WGS) entry which is preliminary data.</text>
</comment>
<gene>
    <name evidence="1" type="ORF">AB6A40_004031</name>
</gene>
<reference evidence="1 2" key="1">
    <citation type="submission" date="2024-08" db="EMBL/GenBank/DDBJ databases">
        <title>Gnathostoma spinigerum genome.</title>
        <authorList>
            <person name="Gonzalez-Bertolin B."/>
            <person name="Monzon S."/>
            <person name="Zaballos A."/>
            <person name="Jimenez P."/>
            <person name="Dekumyoy P."/>
            <person name="Varona S."/>
            <person name="Cuesta I."/>
            <person name="Sumanam S."/>
            <person name="Adisakwattana P."/>
            <person name="Gasser R.B."/>
            <person name="Hernandez-Gonzalez A."/>
            <person name="Young N.D."/>
            <person name="Perteguer M.J."/>
        </authorList>
    </citation>
    <scope>NUCLEOTIDE SEQUENCE [LARGE SCALE GENOMIC DNA]</scope>
    <source>
        <strain evidence="1">AL3</strain>
        <tissue evidence="1">Liver</tissue>
    </source>
</reference>
<accession>A0ABD6EDH5</accession>
<dbReference type="AlphaFoldDB" id="A0ABD6EDH5"/>
<dbReference type="Proteomes" id="UP001608902">
    <property type="component" value="Unassembled WGS sequence"/>
</dbReference>
<name>A0ABD6EDH5_9BILA</name>